<evidence type="ECO:0000259" key="1">
    <source>
        <dbReference type="PROSITE" id="PS50042"/>
    </source>
</evidence>
<reference evidence="3" key="1">
    <citation type="submission" date="2018-12" db="EMBL/GenBank/DDBJ databases">
        <title>Tengunoibacter tsumagoiensis gen. nov., sp. nov., Dictyobacter kobayashii sp. nov., D. alpinus sp. nov., and D. joshuensis sp. nov. and description of Dictyobacteraceae fam. nov. within the order Ktedonobacterales isolated from Tengu-no-mugimeshi.</title>
        <authorList>
            <person name="Wang C.M."/>
            <person name="Zheng Y."/>
            <person name="Sakai Y."/>
            <person name="Toyoda A."/>
            <person name="Minakuchi Y."/>
            <person name="Abe K."/>
            <person name="Yokota A."/>
            <person name="Yabe S."/>
        </authorList>
    </citation>
    <scope>NUCLEOTIDE SEQUENCE [LARGE SCALE GENOMIC DNA]</scope>
    <source>
        <strain evidence="3">Uno16</strain>
    </source>
</reference>
<organism evidence="2 3">
    <name type="scientific">Dictyobacter alpinus</name>
    <dbReference type="NCBI Taxonomy" id="2014873"/>
    <lineage>
        <taxon>Bacteria</taxon>
        <taxon>Bacillati</taxon>
        <taxon>Chloroflexota</taxon>
        <taxon>Ktedonobacteria</taxon>
        <taxon>Ktedonobacterales</taxon>
        <taxon>Dictyobacteraceae</taxon>
        <taxon>Dictyobacter</taxon>
    </lineage>
</organism>
<dbReference type="InterPro" id="IPR000595">
    <property type="entry name" value="cNMP-bd_dom"/>
</dbReference>
<gene>
    <name evidence="2" type="ORF">KDA_56030</name>
</gene>
<dbReference type="SUPFAM" id="SSF51206">
    <property type="entry name" value="cAMP-binding domain-like"/>
    <property type="match status" value="1"/>
</dbReference>
<accession>A0A402BFL0</accession>
<dbReference type="EMBL" id="BIFT01000002">
    <property type="protein sequence ID" value="GCE30119.1"/>
    <property type="molecule type" value="Genomic_DNA"/>
</dbReference>
<dbReference type="InterPro" id="IPR050397">
    <property type="entry name" value="Env_Response_Regulators"/>
</dbReference>
<dbReference type="CDD" id="cd00038">
    <property type="entry name" value="CAP_ED"/>
    <property type="match status" value="1"/>
</dbReference>
<feature type="domain" description="Cyclic nucleotide-binding" evidence="1">
    <location>
        <begin position="13"/>
        <end position="116"/>
    </location>
</feature>
<dbReference type="InterPro" id="IPR014710">
    <property type="entry name" value="RmlC-like_jellyroll"/>
</dbReference>
<dbReference type="GO" id="GO:0003700">
    <property type="term" value="F:DNA-binding transcription factor activity"/>
    <property type="evidence" value="ECO:0007669"/>
    <property type="project" value="TreeGrafter"/>
</dbReference>
<dbReference type="RefSeq" id="WP_126630275.1">
    <property type="nucleotide sequence ID" value="NZ_BIFT01000002.1"/>
</dbReference>
<keyword evidence="3" id="KW-1185">Reference proteome</keyword>
<evidence type="ECO:0000313" key="3">
    <source>
        <dbReference type="Proteomes" id="UP000287171"/>
    </source>
</evidence>
<comment type="caution">
    <text evidence="2">The sequence shown here is derived from an EMBL/GenBank/DDBJ whole genome shotgun (WGS) entry which is preliminary data.</text>
</comment>
<dbReference type="Proteomes" id="UP000287171">
    <property type="component" value="Unassembled WGS sequence"/>
</dbReference>
<dbReference type="PANTHER" id="PTHR24567:SF74">
    <property type="entry name" value="HTH-TYPE TRANSCRIPTIONAL REGULATOR ARCR"/>
    <property type="match status" value="1"/>
</dbReference>
<evidence type="ECO:0000313" key="2">
    <source>
        <dbReference type="EMBL" id="GCE30119.1"/>
    </source>
</evidence>
<dbReference type="OrthoDB" id="163303at2"/>
<dbReference type="InterPro" id="IPR018490">
    <property type="entry name" value="cNMP-bd_dom_sf"/>
</dbReference>
<proteinExistence type="predicted"/>
<dbReference type="PROSITE" id="PS50042">
    <property type="entry name" value="CNMP_BINDING_3"/>
    <property type="match status" value="1"/>
</dbReference>
<dbReference type="Pfam" id="PF00027">
    <property type="entry name" value="cNMP_binding"/>
    <property type="match status" value="1"/>
</dbReference>
<dbReference type="PANTHER" id="PTHR24567">
    <property type="entry name" value="CRP FAMILY TRANSCRIPTIONAL REGULATORY PROTEIN"/>
    <property type="match status" value="1"/>
</dbReference>
<name>A0A402BFL0_9CHLR</name>
<dbReference type="GO" id="GO:0005829">
    <property type="term" value="C:cytosol"/>
    <property type="evidence" value="ECO:0007669"/>
    <property type="project" value="TreeGrafter"/>
</dbReference>
<sequence>MPDYDQILAAHPFFKEFQPDYLHQVACLATQVDYDRNRYIFHEGESAEQFYVITKGKVALETFSVEKKGSISIETIEAGEVLGWSWLFAPYRWHFSARALEKVQVIVLDGVSLRYMCEADPAFGYILVKQVAHIMMRRLQTTRLQLLDVYRPDGG</sequence>
<dbReference type="AlphaFoldDB" id="A0A402BFL0"/>
<protein>
    <recommendedName>
        <fullName evidence="1">Cyclic nucleotide-binding domain-containing protein</fullName>
    </recommendedName>
</protein>
<dbReference type="Gene3D" id="2.60.120.10">
    <property type="entry name" value="Jelly Rolls"/>
    <property type="match status" value="1"/>
</dbReference>